<keyword evidence="1" id="KW-0805">Transcription regulation</keyword>
<reference evidence="5" key="1">
    <citation type="submission" date="2010-06" db="EMBL/GenBank/DDBJ databases">
        <authorList>
            <person name="Muzny D."/>
            <person name="Qin X."/>
            <person name="Buhay C."/>
            <person name="Dugan-Rocha S."/>
            <person name="Ding Y."/>
            <person name="Chen G."/>
            <person name="Hawes A."/>
            <person name="Holder M."/>
            <person name="Jhangiani S."/>
            <person name="Johnson A."/>
            <person name="Khan Z."/>
            <person name="Li Z."/>
            <person name="Liu W."/>
            <person name="Liu X."/>
            <person name="Perez L."/>
            <person name="Shen H."/>
            <person name="Wang Q."/>
            <person name="Watt J."/>
            <person name="Xi L."/>
            <person name="Xin Y."/>
            <person name="Zhou J."/>
            <person name="Deng J."/>
            <person name="Jiang H."/>
            <person name="Liu Y."/>
            <person name="Qu J."/>
            <person name="Song X.-Z."/>
            <person name="Zhang L."/>
            <person name="Villasana D."/>
            <person name="Johnson A."/>
            <person name="Liu J."/>
            <person name="Liyanage D."/>
            <person name="Lorensuhewa L."/>
            <person name="Robinson T."/>
            <person name="Song A."/>
            <person name="Song B.-B."/>
            <person name="Dinh H."/>
            <person name="Thornton R."/>
            <person name="Coyle M."/>
            <person name="Francisco L."/>
            <person name="Jackson L."/>
            <person name="Javaid M."/>
            <person name="Korchina V."/>
            <person name="Kovar C."/>
            <person name="Mata R."/>
            <person name="Mathew T."/>
            <person name="Ngo R."/>
            <person name="Nguyen L."/>
            <person name="Nguyen N."/>
            <person name="Okwuonu G."/>
            <person name="Ongeri F."/>
            <person name="Pham C."/>
            <person name="Simmons D."/>
            <person name="Wilczek-Boney K."/>
            <person name="Hale W."/>
            <person name="Jakkamsetti A."/>
            <person name="Pham P."/>
            <person name="Ruth R."/>
            <person name="San Lucas F."/>
            <person name="Warren J."/>
            <person name="Zhang J."/>
            <person name="Zhao Z."/>
            <person name="Zhou C."/>
            <person name="Zhu D."/>
            <person name="Lee S."/>
            <person name="Bess C."/>
            <person name="Blankenburg K."/>
            <person name="Forbes L."/>
            <person name="Fu Q."/>
            <person name="Gubbala S."/>
            <person name="Hirani K."/>
            <person name="Jayaseelan J.C."/>
            <person name="Lara F."/>
            <person name="Munidasa M."/>
            <person name="Palculict T."/>
            <person name="Patil S."/>
            <person name="Pu L.-L."/>
            <person name="Saada N."/>
            <person name="Tang L."/>
            <person name="Weissenberger G."/>
            <person name="Zhu Y."/>
            <person name="Hemphill L."/>
            <person name="Shang Y."/>
            <person name="Youmans B."/>
            <person name="Ayvaz T."/>
            <person name="Ross M."/>
            <person name="Santibanez J."/>
            <person name="Aqrawi P."/>
            <person name="Gross S."/>
            <person name="Joshi V."/>
            <person name="Fowler G."/>
            <person name="Nazareth L."/>
            <person name="Reid J."/>
            <person name="Worley K."/>
            <person name="Petrosino J."/>
            <person name="Highlander S."/>
            <person name="Gibbs R."/>
        </authorList>
    </citation>
    <scope>NUCLEOTIDE SEQUENCE [LARGE SCALE GENOMIC DNA]</scope>
    <source>
        <strain evidence="5">DSM 20601</strain>
    </source>
</reference>
<gene>
    <name evidence="5" type="primary">galR</name>
    <name evidence="5" type="ORF">HMPREF0556_11389</name>
</gene>
<dbReference type="eggNOG" id="COG1609">
    <property type="taxonomic scope" value="Bacteria"/>
</dbReference>
<dbReference type="Pfam" id="PF13377">
    <property type="entry name" value="Peripla_BP_3"/>
    <property type="match status" value="1"/>
</dbReference>
<evidence type="ECO:0000256" key="1">
    <source>
        <dbReference type="ARBA" id="ARBA00023015"/>
    </source>
</evidence>
<dbReference type="RefSeq" id="WP_003758964.1">
    <property type="nucleotide sequence ID" value="NZ_GL538353.1"/>
</dbReference>
<dbReference type="CDD" id="cd01544">
    <property type="entry name" value="PBP1_GalR"/>
    <property type="match status" value="1"/>
</dbReference>
<dbReference type="Gene3D" id="3.40.50.2300">
    <property type="match status" value="2"/>
</dbReference>
<dbReference type="HOGENOM" id="CLU_037628_1_2_9"/>
<keyword evidence="3" id="KW-0804">Transcription</keyword>
<dbReference type="SMART" id="SM00354">
    <property type="entry name" value="HTH_LACI"/>
    <property type="match status" value="1"/>
</dbReference>
<dbReference type="Gene3D" id="1.10.260.40">
    <property type="entry name" value="lambda repressor-like DNA-binding domains"/>
    <property type="match status" value="1"/>
</dbReference>
<dbReference type="InterPro" id="IPR046335">
    <property type="entry name" value="LacI/GalR-like_sensor"/>
</dbReference>
<dbReference type="SUPFAM" id="SSF47413">
    <property type="entry name" value="lambda repressor-like DNA-binding domains"/>
    <property type="match status" value="1"/>
</dbReference>
<name>D7UWA8_LISGR</name>
<evidence type="ECO:0000313" key="6">
    <source>
        <dbReference type="Proteomes" id="UP000010119"/>
    </source>
</evidence>
<dbReference type="GO" id="GO:0000976">
    <property type="term" value="F:transcription cis-regulatory region binding"/>
    <property type="evidence" value="ECO:0007669"/>
    <property type="project" value="TreeGrafter"/>
</dbReference>
<dbReference type="PRINTS" id="PR00036">
    <property type="entry name" value="HTHLACI"/>
</dbReference>
<proteinExistence type="predicted"/>
<dbReference type="Pfam" id="PF00356">
    <property type="entry name" value="LacI"/>
    <property type="match status" value="1"/>
</dbReference>
<dbReference type="InterPro" id="IPR000843">
    <property type="entry name" value="HTH_LacI"/>
</dbReference>
<sequence length="331" mass="36953">MATIKDIAEKAGVSAATVSRVLNFDNTLSTSDETKKRIFEVAESLHYTKHKQKKQKKHAKIALVKWYTEQEELMDIYYLAIRMGVEAKAAELGYQFVSVTQDAETMLKGAEGIIAIGKFSDKQIEKLETYRVPICFTDQDMSVRRLDSVVADLDQGVISVIDYFIDQGHSKIGFLGGEEFFTDHSSIITDTRASSFQAYLEKKGRYDEQMVFTGAFNVESGYQLMTEAIQTLGTQLPSAFFAANDSIAIGALRALQHAKIKVPEQVAVIGLNDTSVAKYVYPPLSTVRVYTELMGETAMKLLHERLTGERDVAKKVMIATDLIIRESSEVK</sequence>
<comment type="caution">
    <text evidence="5">The sequence shown here is derived from an EMBL/GenBank/DDBJ whole genome shotgun (WGS) entry which is preliminary data.</text>
</comment>
<evidence type="ECO:0000259" key="4">
    <source>
        <dbReference type="PROSITE" id="PS50932"/>
    </source>
</evidence>
<protein>
    <submittedName>
        <fullName evidence="5">Transcriptional regulator, LacI family</fullName>
    </submittedName>
</protein>
<organism evidence="5 6">
    <name type="scientific">Listeria grayi DSM 20601</name>
    <dbReference type="NCBI Taxonomy" id="525367"/>
    <lineage>
        <taxon>Bacteria</taxon>
        <taxon>Bacillati</taxon>
        <taxon>Bacillota</taxon>
        <taxon>Bacilli</taxon>
        <taxon>Bacillales</taxon>
        <taxon>Listeriaceae</taxon>
        <taxon>Listeria</taxon>
    </lineage>
</organism>
<feature type="domain" description="HTH lacI-type" evidence="4">
    <location>
        <begin position="2"/>
        <end position="58"/>
    </location>
</feature>
<dbReference type="AlphaFoldDB" id="D7UWA8"/>
<dbReference type="GO" id="GO:0003700">
    <property type="term" value="F:DNA-binding transcription factor activity"/>
    <property type="evidence" value="ECO:0007669"/>
    <property type="project" value="TreeGrafter"/>
</dbReference>
<dbReference type="InterPro" id="IPR028082">
    <property type="entry name" value="Peripla_BP_I"/>
</dbReference>
<keyword evidence="2" id="KW-0238">DNA-binding</keyword>
<dbReference type="PANTHER" id="PTHR30146">
    <property type="entry name" value="LACI-RELATED TRANSCRIPTIONAL REPRESSOR"/>
    <property type="match status" value="1"/>
</dbReference>
<dbReference type="CDD" id="cd01392">
    <property type="entry name" value="HTH_LacI"/>
    <property type="match status" value="1"/>
</dbReference>
<dbReference type="SUPFAM" id="SSF53822">
    <property type="entry name" value="Periplasmic binding protein-like I"/>
    <property type="match status" value="1"/>
</dbReference>
<accession>D7UWA8</accession>
<evidence type="ECO:0000313" key="5">
    <source>
        <dbReference type="EMBL" id="EFI84836.1"/>
    </source>
</evidence>
<dbReference type="STRING" id="525367.HMPREF0556_11389"/>
<dbReference type="PROSITE" id="PS50932">
    <property type="entry name" value="HTH_LACI_2"/>
    <property type="match status" value="1"/>
</dbReference>
<dbReference type="Proteomes" id="UP000010119">
    <property type="component" value="Unassembled WGS sequence"/>
</dbReference>
<dbReference type="InterPro" id="IPR010982">
    <property type="entry name" value="Lambda_DNA-bd_dom_sf"/>
</dbReference>
<dbReference type="EMBL" id="ACCR02000003">
    <property type="protein sequence ID" value="EFI84836.1"/>
    <property type="molecule type" value="Genomic_DNA"/>
</dbReference>
<dbReference type="PANTHER" id="PTHR30146:SF149">
    <property type="entry name" value="HTH-TYPE TRANSCRIPTIONAL REGULATOR EBGR"/>
    <property type="match status" value="1"/>
</dbReference>
<evidence type="ECO:0000256" key="3">
    <source>
        <dbReference type="ARBA" id="ARBA00023163"/>
    </source>
</evidence>
<keyword evidence="6" id="KW-1185">Reference proteome</keyword>
<dbReference type="PROSITE" id="PS00356">
    <property type="entry name" value="HTH_LACI_1"/>
    <property type="match status" value="1"/>
</dbReference>
<evidence type="ECO:0000256" key="2">
    <source>
        <dbReference type="ARBA" id="ARBA00023125"/>
    </source>
</evidence>